<evidence type="ECO:0000256" key="2">
    <source>
        <dbReference type="ARBA" id="ARBA00023082"/>
    </source>
</evidence>
<dbReference type="InterPro" id="IPR014284">
    <property type="entry name" value="RNA_pol_sigma-70_dom"/>
</dbReference>
<proteinExistence type="predicted"/>
<evidence type="ECO:0000256" key="3">
    <source>
        <dbReference type="ARBA" id="ARBA00023125"/>
    </source>
</evidence>
<name>A0ABT7UWL6_9LACO</name>
<evidence type="ECO:0000256" key="4">
    <source>
        <dbReference type="ARBA" id="ARBA00023163"/>
    </source>
</evidence>
<comment type="caution">
    <text evidence="6">The sequence shown here is derived from an EMBL/GenBank/DDBJ whole genome shotgun (WGS) entry which is preliminary data.</text>
</comment>
<gene>
    <name evidence="6" type="ORF">QUW44_02780</name>
</gene>
<dbReference type="EMBL" id="JAUDDW010000005">
    <property type="protein sequence ID" value="MDM8266098.1"/>
    <property type="molecule type" value="Genomic_DNA"/>
</dbReference>
<dbReference type="Proteomes" id="UP001529343">
    <property type="component" value="Unassembled WGS sequence"/>
</dbReference>
<organism evidence="6 7">
    <name type="scientific">Limosilactobacillus pontis</name>
    <dbReference type="NCBI Taxonomy" id="35787"/>
    <lineage>
        <taxon>Bacteria</taxon>
        <taxon>Bacillati</taxon>
        <taxon>Bacillota</taxon>
        <taxon>Bacilli</taxon>
        <taxon>Lactobacillales</taxon>
        <taxon>Lactobacillaceae</taxon>
        <taxon>Limosilactobacillus</taxon>
    </lineage>
</organism>
<protein>
    <submittedName>
        <fullName evidence="6">Sigma-70 family RNA polymerase sigma factor</fullName>
    </submittedName>
</protein>
<reference evidence="7" key="1">
    <citation type="submission" date="2023-06" db="EMBL/GenBank/DDBJ databases">
        <title>Identification and characterization of horizontal gene transfer across gut microbiota members of farm animals based on homology search.</title>
        <authorList>
            <person name="Zeman M."/>
            <person name="Kubasova T."/>
            <person name="Jahodarova E."/>
            <person name="Nykrynova M."/>
            <person name="Rychlik I."/>
        </authorList>
    </citation>
    <scope>NUCLEOTIDE SEQUENCE [LARGE SCALE GENOMIC DNA]</scope>
    <source>
        <strain evidence="7">161_Gplus</strain>
    </source>
</reference>
<keyword evidence="7" id="KW-1185">Reference proteome</keyword>
<evidence type="ECO:0000256" key="1">
    <source>
        <dbReference type="ARBA" id="ARBA00023015"/>
    </source>
</evidence>
<dbReference type="InterPro" id="IPR053812">
    <property type="entry name" value="HTH_Sigma70_ECF-like"/>
</dbReference>
<evidence type="ECO:0000313" key="7">
    <source>
        <dbReference type="Proteomes" id="UP001529343"/>
    </source>
</evidence>
<dbReference type="PANTHER" id="PTHR43133">
    <property type="entry name" value="RNA POLYMERASE ECF-TYPE SIGMA FACTO"/>
    <property type="match status" value="1"/>
</dbReference>
<sequence>MHCTDKTKHKFQDQKGVKILVDARKGKDKEFQALFKQYWPLVRRLWQEYYVADLELDDWHQEAEIVLVRVLKGYRGGSMIKFAGFYKQSLINRLLDLYRARQACKRIPASQLSSLGDEDANLLVDGHHDRPEDIVYCQKCLAAFMQRCSNFERQVIILLHQGASIAEIEEKLGCDERKIRSALTRSRRKLIAELRQKY</sequence>
<keyword evidence="2" id="KW-0731">Sigma factor</keyword>
<dbReference type="PANTHER" id="PTHR43133:SF8">
    <property type="entry name" value="RNA POLYMERASE SIGMA FACTOR HI_1459-RELATED"/>
    <property type="match status" value="1"/>
</dbReference>
<dbReference type="NCBIfam" id="TIGR02937">
    <property type="entry name" value="sigma70-ECF"/>
    <property type="match status" value="1"/>
</dbReference>
<dbReference type="Pfam" id="PF07638">
    <property type="entry name" value="Sigma70_ECF"/>
    <property type="match status" value="1"/>
</dbReference>
<keyword evidence="3" id="KW-0238">DNA-binding</keyword>
<accession>A0ABT7UWL6</accession>
<keyword evidence="4" id="KW-0804">Transcription</keyword>
<feature type="domain" description="RNA polymerase sigma-70 ECF-like HTH" evidence="5">
    <location>
        <begin position="92"/>
        <end position="195"/>
    </location>
</feature>
<dbReference type="InterPro" id="IPR039425">
    <property type="entry name" value="RNA_pol_sigma-70-like"/>
</dbReference>
<evidence type="ECO:0000259" key="5">
    <source>
        <dbReference type="Pfam" id="PF07638"/>
    </source>
</evidence>
<dbReference type="RefSeq" id="WP_289575966.1">
    <property type="nucleotide sequence ID" value="NZ_JAUDDW010000005.1"/>
</dbReference>
<keyword evidence="1" id="KW-0805">Transcription regulation</keyword>
<evidence type="ECO:0000313" key="6">
    <source>
        <dbReference type="EMBL" id="MDM8266098.1"/>
    </source>
</evidence>